<evidence type="ECO:0000256" key="1">
    <source>
        <dbReference type="ARBA" id="ARBA00022737"/>
    </source>
</evidence>
<feature type="repeat" description="PPR" evidence="2">
    <location>
        <begin position="205"/>
        <end position="239"/>
    </location>
</feature>
<organism evidence="3 4">
    <name type="scientific">Adiantum capillus-veneris</name>
    <name type="common">Maidenhair fern</name>
    <dbReference type="NCBI Taxonomy" id="13818"/>
    <lineage>
        <taxon>Eukaryota</taxon>
        <taxon>Viridiplantae</taxon>
        <taxon>Streptophyta</taxon>
        <taxon>Embryophyta</taxon>
        <taxon>Tracheophyta</taxon>
        <taxon>Polypodiopsida</taxon>
        <taxon>Polypodiidae</taxon>
        <taxon>Polypodiales</taxon>
        <taxon>Pteridineae</taxon>
        <taxon>Pteridaceae</taxon>
        <taxon>Vittarioideae</taxon>
        <taxon>Adiantum</taxon>
    </lineage>
</organism>
<feature type="repeat" description="PPR" evidence="2">
    <location>
        <begin position="477"/>
        <end position="511"/>
    </location>
</feature>
<keyword evidence="4" id="KW-1185">Reference proteome</keyword>
<keyword evidence="1" id="KW-0677">Repeat</keyword>
<dbReference type="Pfam" id="PF13041">
    <property type="entry name" value="PPR_2"/>
    <property type="match status" value="5"/>
</dbReference>
<comment type="caution">
    <text evidence="3">The sequence shown here is derived from an EMBL/GenBank/DDBJ whole genome shotgun (WGS) entry which is preliminary data.</text>
</comment>
<name>A0A9D4US19_ADICA</name>
<dbReference type="Gene3D" id="1.25.40.10">
    <property type="entry name" value="Tetratricopeptide repeat domain"/>
    <property type="match status" value="5"/>
</dbReference>
<feature type="repeat" description="PPR" evidence="2">
    <location>
        <begin position="272"/>
        <end position="306"/>
    </location>
</feature>
<feature type="repeat" description="PPR" evidence="2">
    <location>
        <begin position="512"/>
        <end position="547"/>
    </location>
</feature>
<dbReference type="PANTHER" id="PTHR47926:SF382">
    <property type="entry name" value="PENTACOTRIPEPTIDE-REPEAT REGION OF PRORP DOMAIN-CONTAINING PROTEIN"/>
    <property type="match status" value="1"/>
</dbReference>
<dbReference type="PROSITE" id="PS51375">
    <property type="entry name" value="PPR"/>
    <property type="match status" value="9"/>
</dbReference>
<feature type="repeat" description="PPR" evidence="2">
    <location>
        <begin position="170"/>
        <end position="204"/>
    </location>
</feature>
<dbReference type="InterPro" id="IPR046960">
    <property type="entry name" value="PPR_At4g14850-like_plant"/>
</dbReference>
<evidence type="ECO:0000313" key="3">
    <source>
        <dbReference type="EMBL" id="KAI5072845.1"/>
    </source>
</evidence>
<dbReference type="GO" id="GO:0003723">
    <property type="term" value="F:RNA binding"/>
    <property type="evidence" value="ECO:0007669"/>
    <property type="project" value="InterPro"/>
</dbReference>
<dbReference type="AlphaFoldDB" id="A0A9D4US19"/>
<evidence type="ECO:0008006" key="5">
    <source>
        <dbReference type="Google" id="ProtNLM"/>
    </source>
</evidence>
<dbReference type="Proteomes" id="UP000886520">
    <property type="component" value="Chromosome 12"/>
</dbReference>
<dbReference type="FunFam" id="1.25.40.10:FF:000031">
    <property type="entry name" value="Pentatricopeptide repeat-containing protein mitochondrial"/>
    <property type="match status" value="2"/>
</dbReference>
<dbReference type="EMBL" id="JABFUD020000012">
    <property type="protein sequence ID" value="KAI5072845.1"/>
    <property type="molecule type" value="Genomic_DNA"/>
</dbReference>
<evidence type="ECO:0000256" key="2">
    <source>
        <dbReference type="PROSITE-ProRule" id="PRU00708"/>
    </source>
</evidence>
<proteinExistence type="predicted"/>
<sequence length="652" mass="71256">MTKRATDLVALLRACTKTKDLHRGIRVHDAISESGLVDKCSSALVTMYAKCGQLAKAKELLDLHQCKDLFSWTTLITAYTENGHAQDALDCFDRMQQEGLTPDAVTFACILKACGLIRAADKGEAIRNEITRQGMLGNDVVLGNALVDMYAKCGALDKAEQVLNELPLRDVVSWNSLLSGYIHQGQCEQAIHCFEKMRVEQVSPNVVTFVCVLNAYGNLGAVDKGEHIHDEIRRRGLLRKHVVLGNALIDMYAKCGALAKAQVVLEELPVRDIVSWNTIIAGYMQQGQGEEALQCFEWMEREGLSPDAVTFSCILKACSSIGAAHKGELIHDEIKRRGLLSANHVILGTSLVDMYAKCGALVKAHAVLEELPVQDAFCWSALIVGYVQQGQGEQALDCFVKMQHKGLSPDAVTFSCILEACGSVGAVDKGEQIHNEIARQGLLENDVVLGNALVDMYAKCGALGKARRVLEELLIRDVVSWSVLIGGYVHQCQCEQALNCFECMLGEGISPNAVTFSSVLSACSRLGLVEKARNIFSEMSANYGCEPDLEHYTCMVDLFGRIGKLQMAAELTQKMPLRDRSVWCALLGACLRWGDVDIGRWAFEHAVQVDETDALAYVLMAKIYSAGGMQEDAAKIEALKLRSGAEKLTKSG</sequence>
<dbReference type="GO" id="GO:0009451">
    <property type="term" value="P:RNA modification"/>
    <property type="evidence" value="ECO:0007669"/>
    <property type="project" value="InterPro"/>
</dbReference>
<dbReference type="InterPro" id="IPR002885">
    <property type="entry name" value="PPR_rpt"/>
</dbReference>
<reference evidence="3" key="1">
    <citation type="submission" date="2021-01" db="EMBL/GenBank/DDBJ databases">
        <title>Adiantum capillus-veneris genome.</title>
        <authorList>
            <person name="Fang Y."/>
            <person name="Liao Q."/>
        </authorList>
    </citation>
    <scope>NUCLEOTIDE SEQUENCE</scope>
    <source>
        <strain evidence="3">H3</strain>
        <tissue evidence="3">Leaf</tissue>
    </source>
</reference>
<accession>A0A9D4US19</accession>
<dbReference type="FunFam" id="1.25.40.10:FF:000090">
    <property type="entry name" value="Pentatricopeptide repeat-containing protein, chloroplastic"/>
    <property type="match status" value="1"/>
</dbReference>
<dbReference type="Pfam" id="PF01535">
    <property type="entry name" value="PPR"/>
    <property type="match status" value="3"/>
</dbReference>
<feature type="repeat" description="PPR" evidence="2">
    <location>
        <begin position="375"/>
        <end position="409"/>
    </location>
</feature>
<dbReference type="FunFam" id="1.25.40.10:FF:000144">
    <property type="entry name" value="Pentatricopeptide repeat-containing protein, mitochondrial"/>
    <property type="match status" value="1"/>
</dbReference>
<evidence type="ECO:0000313" key="4">
    <source>
        <dbReference type="Proteomes" id="UP000886520"/>
    </source>
</evidence>
<dbReference type="OrthoDB" id="185373at2759"/>
<dbReference type="NCBIfam" id="TIGR00756">
    <property type="entry name" value="PPR"/>
    <property type="match status" value="6"/>
</dbReference>
<feature type="repeat" description="PPR" evidence="2">
    <location>
        <begin position="307"/>
        <end position="341"/>
    </location>
</feature>
<dbReference type="SUPFAM" id="SSF48452">
    <property type="entry name" value="TPR-like"/>
    <property type="match status" value="1"/>
</dbReference>
<gene>
    <name evidence="3" type="ORF">GOP47_0012951</name>
</gene>
<feature type="repeat" description="PPR" evidence="2">
    <location>
        <begin position="68"/>
        <end position="102"/>
    </location>
</feature>
<protein>
    <recommendedName>
        <fullName evidence="5">Pentatricopeptide repeat-containing protein</fullName>
    </recommendedName>
</protein>
<dbReference type="InterPro" id="IPR011990">
    <property type="entry name" value="TPR-like_helical_dom_sf"/>
</dbReference>
<feature type="repeat" description="PPR" evidence="2">
    <location>
        <begin position="410"/>
        <end position="444"/>
    </location>
</feature>
<dbReference type="PANTHER" id="PTHR47926">
    <property type="entry name" value="PENTATRICOPEPTIDE REPEAT-CONTAINING PROTEIN"/>
    <property type="match status" value="1"/>
</dbReference>